<reference evidence="1" key="1">
    <citation type="journal article" date="2017" name="Science">
        <title>Giant viruses with an expanded complement of translation system components.</title>
        <authorList>
            <person name="Schulz F."/>
            <person name="Yutin N."/>
            <person name="Ivanova N.N."/>
            <person name="Ortega D.R."/>
            <person name="Lee T.K."/>
            <person name="Vierheilig J."/>
            <person name="Daims H."/>
            <person name="Horn M."/>
            <person name="Wagner M."/>
            <person name="Jensen G.J."/>
            <person name="Kyrpides N.C."/>
            <person name="Koonin E.V."/>
            <person name="Woyke T."/>
        </authorList>
    </citation>
    <scope>NUCLEOTIDE SEQUENCE</scope>
    <source>
        <strain evidence="1">CTV1</strain>
    </source>
</reference>
<accession>A0A1V0SA40</accession>
<dbReference type="EMBL" id="KY684083">
    <property type="protein sequence ID" value="ARF08587.1"/>
    <property type="molecule type" value="Genomic_DNA"/>
</dbReference>
<proteinExistence type="predicted"/>
<gene>
    <name evidence="1" type="ORF">Catovirus_1_637</name>
</gene>
<sequence>MSLNLVRAQRYIDVLNNWLHSKGTKQIQPDICHINLTEFVKLSINSEEVKKRVTDKCETIIKNMNDRLMVNSDLKRLKNLVYDTNAKSGLSDILTQINLLTEEREFYKSIKKGLAHVNYVMNDIDNLITTYQKKEQKDSVEQPICVKLFSDKYLDDIIVEYNKKILKLDINRDNLNATTKIDFEFSDASKKILGL</sequence>
<evidence type="ECO:0000313" key="1">
    <source>
        <dbReference type="EMBL" id="ARF08587.1"/>
    </source>
</evidence>
<protein>
    <submittedName>
        <fullName evidence="1">Uncharacterized protein</fullName>
    </submittedName>
</protein>
<name>A0A1V0SA40_9VIRU</name>
<organism evidence="1">
    <name type="scientific">Catovirus CTV1</name>
    <dbReference type="NCBI Taxonomy" id="1977631"/>
    <lineage>
        <taxon>Viruses</taxon>
        <taxon>Varidnaviria</taxon>
        <taxon>Bamfordvirae</taxon>
        <taxon>Nucleocytoviricota</taxon>
        <taxon>Megaviricetes</taxon>
        <taxon>Imitervirales</taxon>
        <taxon>Mimiviridae</taxon>
        <taxon>Klosneuvirinae</taxon>
        <taxon>Catovirus</taxon>
    </lineage>
</organism>